<comment type="similarity">
    <text evidence="1">Belongs to the class-II aminoacyl-tRNA synthetase family. Type 1 subfamily.</text>
</comment>
<dbReference type="InterPro" id="IPR004524">
    <property type="entry name" value="Asp-tRNA-ligase_1"/>
</dbReference>
<dbReference type="SUPFAM" id="SSF55681">
    <property type="entry name" value="Class II aaRS and biotin synthetases"/>
    <property type="match status" value="1"/>
</dbReference>
<evidence type="ECO:0000259" key="8">
    <source>
        <dbReference type="PROSITE" id="PS50862"/>
    </source>
</evidence>
<comment type="caution">
    <text evidence="9">The sequence shown here is derived from an EMBL/GenBank/DDBJ whole genome shotgun (WGS) entry which is preliminary data.</text>
</comment>
<gene>
    <name evidence="9" type="ORF">BIW11_12534</name>
</gene>
<dbReference type="Gene3D" id="3.30.930.10">
    <property type="entry name" value="Bira Bifunctional Protein, Domain 2"/>
    <property type="match status" value="1"/>
</dbReference>
<dbReference type="SUPFAM" id="SSF55261">
    <property type="entry name" value="GAD domain-like"/>
    <property type="match status" value="1"/>
</dbReference>
<keyword evidence="10" id="KW-1185">Reference proteome</keyword>
<dbReference type="InterPro" id="IPR047089">
    <property type="entry name" value="Asp-tRNA-ligase_1_N"/>
</dbReference>
<evidence type="ECO:0000313" key="9">
    <source>
        <dbReference type="EMBL" id="OQR69003.1"/>
    </source>
</evidence>
<dbReference type="GO" id="GO:0005524">
    <property type="term" value="F:ATP binding"/>
    <property type="evidence" value="ECO:0007669"/>
    <property type="project" value="UniProtKB-KW"/>
</dbReference>
<dbReference type="PRINTS" id="PR01042">
    <property type="entry name" value="TRNASYNTHASP"/>
</dbReference>
<feature type="compositionally biased region" description="Polar residues" evidence="7">
    <location>
        <begin position="7"/>
        <end position="25"/>
    </location>
</feature>
<dbReference type="EMBL" id="MNPL01022588">
    <property type="protein sequence ID" value="OQR69003.1"/>
    <property type="molecule type" value="Genomic_DNA"/>
</dbReference>
<dbReference type="OrthoDB" id="439710at2759"/>
<dbReference type="STRING" id="418985.A0A1V9X6J7"/>
<keyword evidence="5" id="KW-0648">Protein biosynthesis</keyword>
<dbReference type="Gene3D" id="3.30.1360.30">
    <property type="entry name" value="GAD-like domain"/>
    <property type="match status" value="1"/>
</dbReference>
<evidence type="ECO:0000256" key="1">
    <source>
        <dbReference type="ARBA" id="ARBA00006303"/>
    </source>
</evidence>
<dbReference type="PANTHER" id="PTHR22594:SF5">
    <property type="entry name" value="ASPARTATE--TRNA LIGASE, MITOCHONDRIAL"/>
    <property type="match status" value="1"/>
</dbReference>
<dbReference type="PROSITE" id="PS50862">
    <property type="entry name" value="AA_TRNA_LIGASE_II"/>
    <property type="match status" value="1"/>
</dbReference>
<dbReference type="AlphaFoldDB" id="A0A1V9X6J7"/>
<organism evidence="9 10">
    <name type="scientific">Tropilaelaps mercedesae</name>
    <dbReference type="NCBI Taxonomy" id="418985"/>
    <lineage>
        <taxon>Eukaryota</taxon>
        <taxon>Metazoa</taxon>
        <taxon>Ecdysozoa</taxon>
        <taxon>Arthropoda</taxon>
        <taxon>Chelicerata</taxon>
        <taxon>Arachnida</taxon>
        <taxon>Acari</taxon>
        <taxon>Parasitiformes</taxon>
        <taxon>Mesostigmata</taxon>
        <taxon>Gamasina</taxon>
        <taxon>Dermanyssoidea</taxon>
        <taxon>Laelapidae</taxon>
        <taxon>Tropilaelaps</taxon>
    </lineage>
</organism>
<dbReference type="PANTHER" id="PTHR22594">
    <property type="entry name" value="ASPARTYL/LYSYL-TRNA SYNTHETASE"/>
    <property type="match status" value="1"/>
</dbReference>
<protein>
    <submittedName>
        <fullName evidence="9">Aspartate--tRNA ligase</fullName>
    </submittedName>
</protein>
<evidence type="ECO:0000256" key="3">
    <source>
        <dbReference type="ARBA" id="ARBA00022741"/>
    </source>
</evidence>
<dbReference type="InterPro" id="IPR004115">
    <property type="entry name" value="GAD-like_sf"/>
</dbReference>
<feature type="region of interest" description="Disordered" evidence="7">
    <location>
        <begin position="1"/>
        <end position="25"/>
    </location>
</feature>
<evidence type="ECO:0000256" key="6">
    <source>
        <dbReference type="ARBA" id="ARBA00023146"/>
    </source>
</evidence>
<reference evidence="9 10" key="1">
    <citation type="journal article" date="2017" name="Gigascience">
        <title>Draft genome of the honey bee ectoparasitic mite, Tropilaelaps mercedesae, is shaped by the parasitic life history.</title>
        <authorList>
            <person name="Dong X."/>
            <person name="Armstrong S.D."/>
            <person name="Xia D."/>
            <person name="Makepeace B.L."/>
            <person name="Darby A.C."/>
            <person name="Kadowaki T."/>
        </authorList>
    </citation>
    <scope>NUCLEOTIDE SEQUENCE [LARGE SCALE GENOMIC DNA]</scope>
    <source>
        <strain evidence="9">Wuxi-XJTLU</strain>
    </source>
</reference>
<evidence type="ECO:0000256" key="4">
    <source>
        <dbReference type="ARBA" id="ARBA00022840"/>
    </source>
</evidence>
<sequence>MALRNGQKVNPLSNPKEWNSTNYTENAPGLNSFSGRTHTCNQLNSDDLGKRVVLCGWVSFKRMFFLQLRDGYGATQVMVSQDLHKDLMQTLSLESVIRVEGVVQLRPEGQARADLPTGAIEVQAERISVLNAAAELPFLPREYQKKNEALRLQYRFLDLRQQEMQSNLRRRSQFTHSVRRHLVEQLGFCEVETPTLARCTPGGAREFPVACHSHPGQFYSLVQSPQQFKQLLMIGGIDRYFQFARCYRDESTRPDRQPEFTQIDLEMSFVQQADVMGVVEHLIRTVWPKPLAPGDKFPVISYRDAMDKYGTDHPDIRYGFLLEDAESLFPGLRKSAIPGLSEAEHTVKIIRWPNGYSRVKSPYIEAWRDLACKLRKCGVARMSVNNYGEIPQSLRRHASPDEIRARLAPNDLFVVAWGERTSVERVLGKVRTDLAEISGTLKEVEPAYQFVWVVDFPLFSRSDGVLTSEHHPFTAPVAEDVALLTTQPEHVRAQHFDLVLNGWEVGGGSIRIHDSDIQRAVLKDILREDDSQLDHLIKALAMGAPPHGGFALGLDRLLAMLCHAPTIREVIAFPKTSEGRDLMMDAPAPLSDDDLTFFHLSRLKDDDPKKPTNS</sequence>
<dbReference type="GO" id="GO:0003676">
    <property type="term" value="F:nucleic acid binding"/>
    <property type="evidence" value="ECO:0007669"/>
    <property type="project" value="InterPro"/>
</dbReference>
<keyword evidence="3" id="KW-0547">Nucleotide-binding</keyword>
<proteinExistence type="inferred from homology"/>
<dbReference type="FunCoup" id="A0A1V9X6J7">
    <property type="interactions" value="1470"/>
</dbReference>
<evidence type="ECO:0000256" key="2">
    <source>
        <dbReference type="ARBA" id="ARBA00022598"/>
    </source>
</evidence>
<evidence type="ECO:0000313" key="10">
    <source>
        <dbReference type="Proteomes" id="UP000192247"/>
    </source>
</evidence>
<dbReference type="InterPro" id="IPR002312">
    <property type="entry name" value="Asp/Asn-tRNA-synth_IIb"/>
</dbReference>
<dbReference type="CDD" id="cd04317">
    <property type="entry name" value="EcAspRS_like_N"/>
    <property type="match status" value="1"/>
</dbReference>
<dbReference type="InterPro" id="IPR045864">
    <property type="entry name" value="aa-tRNA-synth_II/BPL/LPL"/>
</dbReference>
<dbReference type="SUPFAM" id="SSF50249">
    <property type="entry name" value="Nucleic acid-binding proteins"/>
    <property type="match status" value="1"/>
</dbReference>
<evidence type="ECO:0000256" key="5">
    <source>
        <dbReference type="ARBA" id="ARBA00022917"/>
    </source>
</evidence>
<feature type="domain" description="Aminoacyl-transfer RNA synthetases class-II family profile" evidence="8">
    <location>
        <begin position="178"/>
        <end position="574"/>
    </location>
</feature>
<dbReference type="InterPro" id="IPR006195">
    <property type="entry name" value="aa-tRNA-synth_II"/>
</dbReference>
<dbReference type="GO" id="GO:0004815">
    <property type="term" value="F:aspartate-tRNA ligase activity"/>
    <property type="evidence" value="ECO:0007669"/>
    <property type="project" value="TreeGrafter"/>
</dbReference>
<dbReference type="HAMAP" id="MF_00044">
    <property type="entry name" value="Asp_tRNA_synth_type1"/>
    <property type="match status" value="1"/>
</dbReference>
<dbReference type="InterPro" id="IPR004364">
    <property type="entry name" value="Aa-tRNA-synt_II"/>
</dbReference>
<dbReference type="Pfam" id="PF01336">
    <property type="entry name" value="tRNA_anti-codon"/>
    <property type="match status" value="1"/>
</dbReference>
<dbReference type="GO" id="GO:0006422">
    <property type="term" value="P:aspartyl-tRNA aminoacylation"/>
    <property type="evidence" value="ECO:0007669"/>
    <property type="project" value="TreeGrafter"/>
</dbReference>
<dbReference type="Gene3D" id="2.40.50.140">
    <property type="entry name" value="Nucleic acid-binding proteins"/>
    <property type="match status" value="1"/>
</dbReference>
<name>A0A1V9X6J7_9ACAR</name>
<dbReference type="InterPro" id="IPR004365">
    <property type="entry name" value="NA-bd_OB_tRNA"/>
</dbReference>
<dbReference type="Proteomes" id="UP000192247">
    <property type="component" value="Unassembled WGS sequence"/>
</dbReference>
<evidence type="ECO:0000256" key="7">
    <source>
        <dbReference type="SAM" id="MobiDB-lite"/>
    </source>
</evidence>
<keyword evidence="4" id="KW-0067">ATP-binding</keyword>
<keyword evidence="6" id="KW-0030">Aminoacyl-tRNA synthetase</keyword>
<accession>A0A1V9X6J7</accession>
<keyword evidence="2 9" id="KW-0436">Ligase</keyword>
<dbReference type="InParanoid" id="A0A1V9X6J7"/>
<dbReference type="NCBIfam" id="TIGR00459">
    <property type="entry name" value="aspS_bact"/>
    <property type="match status" value="1"/>
</dbReference>
<dbReference type="NCBIfam" id="NF001750">
    <property type="entry name" value="PRK00476.1"/>
    <property type="match status" value="1"/>
</dbReference>
<dbReference type="InterPro" id="IPR012340">
    <property type="entry name" value="NA-bd_OB-fold"/>
</dbReference>
<dbReference type="Pfam" id="PF00152">
    <property type="entry name" value="tRNA-synt_2"/>
    <property type="match status" value="1"/>
</dbReference>
<dbReference type="GO" id="GO:0005739">
    <property type="term" value="C:mitochondrion"/>
    <property type="evidence" value="ECO:0007669"/>
    <property type="project" value="TreeGrafter"/>
</dbReference>